<organism evidence="2 3">
    <name type="scientific">Streptosporangium minutum</name>
    <dbReference type="NCBI Taxonomy" id="569862"/>
    <lineage>
        <taxon>Bacteria</taxon>
        <taxon>Bacillati</taxon>
        <taxon>Actinomycetota</taxon>
        <taxon>Actinomycetes</taxon>
        <taxon>Streptosporangiales</taxon>
        <taxon>Streptosporangiaceae</taxon>
        <taxon>Streptosporangium</taxon>
    </lineage>
</organism>
<keyword evidence="3" id="KW-1185">Reference proteome</keyword>
<dbReference type="SUPFAM" id="SSF48452">
    <property type="entry name" value="TPR-like"/>
    <property type="match status" value="1"/>
</dbReference>
<dbReference type="AlphaFoldDB" id="A0A243RUD9"/>
<accession>A0A243RUD9</accession>
<dbReference type="InterPro" id="IPR011990">
    <property type="entry name" value="TPR-like_helical_dom_sf"/>
</dbReference>
<evidence type="ECO:0000313" key="3">
    <source>
        <dbReference type="Proteomes" id="UP000194761"/>
    </source>
</evidence>
<dbReference type="Gene3D" id="1.25.40.10">
    <property type="entry name" value="Tetratricopeptide repeat domain"/>
    <property type="match status" value="1"/>
</dbReference>
<feature type="domain" description="Knr4/Smi1-like" evidence="1">
    <location>
        <begin position="35"/>
        <end position="168"/>
    </location>
</feature>
<dbReference type="InterPro" id="IPR037883">
    <property type="entry name" value="Knr4/Smi1-like_sf"/>
</dbReference>
<protein>
    <recommendedName>
        <fullName evidence="1">Knr4/Smi1-like domain-containing protein</fullName>
    </recommendedName>
</protein>
<dbReference type="SUPFAM" id="SSF160631">
    <property type="entry name" value="SMI1/KNR4-like"/>
    <property type="match status" value="1"/>
</dbReference>
<dbReference type="InterPro" id="IPR018958">
    <property type="entry name" value="Knr4/Smi1-like_dom"/>
</dbReference>
<dbReference type="EMBL" id="NGFP01000016">
    <property type="protein sequence ID" value="OUC98769.1"/>
    <property type="molecule type" value="Genomic_DNA"/>
</dbReference>
<evidence type="ECO:0000259" key="1">
    <source>
        <dbReference type="SMART" id="SM00860"/>
    </source>
</evidence>
<dbReference type="SMART" id="SM00860">
    <property type="entry name" value="SMI1_KNR4"/>
    <property type="match status" value="1"/>
</dbReference>
<reference evidence="2 3" key="1">
    <citation type="submission" date="2017-05" db="EMBL/GenBank/DDBJ databases">
        <title>Biotechnological potential of actinobacteria isolated from South African environments.</title>
        <authorList>
            <person name="Le Roes-Hill M."/>
            <person name="Prins A."/>
            <person name="Durrell K.A."/>
        </authorList>
    </citation>
    <scope>NUCLEOTIDE SEQUENCE [LARGE SCALE GENOMIC DNA]</scope>
    <source>
        <strain evidence="2">M26</strain>
    </source>
</reference>
<dbReference type="RefSeq" id="WP_086568988.1">
    <property type="nucleotide sequence ID" value="NZ_NGFP01000016.1"/>
</dbReference>
<evidence type="ECO:0000313" key="2">
    <source>
        <dbReference type="EMBL" id="OUC98769.1"/>
    </source>
</evidence>
<dbReference type="Pfam" id="PF09346">
    <property type="entry name" value="SMI1_KNR4"/>
    <property type="match status" value="1"/>
</dbReference>
<dbReference type="Gene3D" id="3.40.1580.10">
    <property type="entry name" value="SMI1/KNR4-like"/>
    <property type="match status" value="1"/>
</dbReference>
<proteinExistence type="predicted"/>
<gene>
    <name evidence="2" type="ORF">CA984_05845</name>
</gene>
<dbReference type="Proteomes" id="UP000194761">
    <property type="component" value="Unassembled WGS sequence"/>
</dbReference>
<comment type="caution">
    <text evidence="2">The sequence shown here is derived from an EMBL/GenBank/DDBJ whole genome shotgun (WGS) entry which is preliminary data.</text>
</comment>
<name>A0A243RUD9_9ACTN</name>
<sequence length="409" mass="45648">MDLDVIRRGIDTLREYDTDLCCFGAREHRYRFMPRLDEAALEAVEARIGVRFPADYRTFLTRLGNGGAGPYYGVHGLRPDGAWSRFHPFPFTEAWEPPDQDDEGYDDVMEAAFEGLLPVAEHGCGYRSHLVVEGPAAGQVWGDWTCVGEVLAPEAESFGTWYHDWLESSLREVLGERIKATVHDETGWSVDRRLLSLLPPPPAGGDAEPEVRVLRLLMRVYPALYERRHSDARDLLAQACAVGAPADYEVGIALADAVLLREEGRIADALTAVEHTIPRCGRPFEKARLHRLRVELLLMQSRLDDARAATEEHIAHCPDDDFGYVRRALLRLLTGNPSAAEKVLRADAPLGNAPLGRGSGSVSHPYPAERAATTLWLRARRLAWECRRWGHPTDTLHFDAIATSQSACR</sequence>